<name>A0A5J5IKY4_9BACT</name>
<evidence type="ECO:0008006" key="7">
    <source>
        <dbReference type="Google" id="ProtNLM"/>
    </source>
</evidence>
<dbReference type="InterPro" id="IPR011050">
    <property type="entry name" value="Pectin_lyase_fold/virulence"/>
</dbReference>
<dbReference type="Pfam" id="PF13229">
    <property type="entry name" value="Beta_helix"/>
    <property type="match status" value="1"/>
</dbReference>
<accession>A0A5J5IKY4</accession>
<dbReference type="Pfam" id="PF05426">
    <property type="entry name" value="Alginate_lyase"/>
    <property type="match status" value="1"/>
</dbReference>
<evidence type="ECO:0000256" key="2">
    <source>
        <dbReference type="ARBA" id="ARBA00023239"/>
    </source>
</evidence>
<dbReference type="InterPro" id="IPR008397">
    <property type="entry name" value="Alginate_lyase_dom"/>
</dbReference>
<dbReference type="Proteomes" id="UP000326903">
    <property type="component" value="Unassembled WGS sequence"/>
</dbReference>
<dbReference type="InterPro" id="IPR039448">
    <property type="entry name" value="Beta_helix"/>
</dbReference>
<proteinExistence type="predicted"/>
<evidence type="ECO:0000259" key="4">
    <source>
        <dbReference type="Pfam" id="PF13229"/>
    </source>
</evidence>
<dbReference type="RefSeq" id="WP_150413511.1">
    <property type="nucleotide sequence ID" value="NZ_VYQF01000001.1"/>
</dbReference>
<keyword evidence="1" id="KW-0732">Signal</keyword>
<feature type="domain" description="Alginate lyase" evidence="3">
    <location>
        <begin position="96"/>
        <end position="295"/>
    </location>
</feature>
<protein>
    <recommendedName>
        <fullName evidence="7">Parallel beta-helix repeat (Two copies)</fullName>
    </recommendedName>
</protein>
<dbReference type="EMBL" id="VYQF01000001">
    <property type="protein sequence ID" value="KAA9041391.1"/>
    <property type="molecule type" value="Genomic_DNA"/>
</dbReference>
<evidence type="ECO:0000313" key="5">
    <source>
        <dbReference type="EMBL" id="KAA9041391.1"/>
    </source>
</evidence>
<dbReference type="InterPro" id="IPR008929">
    <property type="entry name" value="Chondroitin_lyas"/>
</dbReference>
<gene>
    <name evidence="5" type="ORF">FW778_05025</name>
</gene>
<dbReference type="GO" id="GO:0016829">
    <property type="term" value="F:lyase activity"/>
    <property type="evidence" value="ECO:0007669"/>
    <property type="project" value="UniProtKB-KW"/>
</dbReference>
<dbReference type="SUPFAM" id="SSF51126">
    <property type="entry name" value="Pectin lyase-like"/>
    <property type="match status" value="1"/>
</dbReference>
<evidence type="ECO:0000313" key="6">
    <source>
        <dbReference type="Proteomes" id="UP000326903"/>
    </source>
</evidence>
<keyword evidence="6" id="KW-1185">Reference proteome</keyword>
<reference evidence="5 6" key="1">
    <citation type="submission" date="2019-09" db="EMBL/GenBank/DDBJ databases">
        <title>Draft genome sequence of Ginsengibacter sp. BR5-29.</title>
        <authorList>
            <person name="Im W.-T."/>
        </authorList>
    </citation>
    <scope>NUCLEOTIDE SEQUENCE [LARGE SCALE GENOMIC DNA]</scope>
    <source>
        <strain evidence="5 6">BR5-29</strain>
    </source>
</reference>
<dbReference type="PROSITE" id="PS51257">
    <property type="entry name" value="PROKAR_LIPOPROTEIN"/>
    <property type="match status" value="1"/>
</dbReference>
<dbReference type="InterPro" id="IPR006626">
    <property type="entry name" value="PbH1"/>
</dbReference>
<dbReference type="Gene3D" id="1.50.10.100">
    <property type="entry name" value="Chondroitin AC/alginate lyase"/>
    <property type="match status" value="1"/>
</dbReference>
<evidence type="ECO:0000256" key="1">
    <source>
        <dbReference type="ARBA" id="ARBA00022729"/>
    </source>
</evidence>
<keyword evidence="2" id="KW-0456">Lyase</keyword>
<dbReference type="Gene3D" id="2.160.20.10">
    <property type="entry name" value="Single-stranded right-handed beta-helix, Pectin lyase-like"/>
    <property type="match status" value="1"/>
</dbReference>
<organism evidence="5 6">
    <name type="scientific">Ginsengibacter hankyongi</name>
    <dbReference type="NCBI Taxonomy" id="2607284"/>
    <lineage>
        <taxon>Bacteria</taxon>
        <taxon>Pseudomonadati</taxon>
        <taxon>Bacteroidota</taxon>
        <taxon>Chitinophagia</taxon>
        <taxon>Chitinophagales</taxon>
        <taxon>Chitinophagaceae</taxon>
        <taxon>Ginsengibacter</taxon>
    </lineage>
</organism>
<comment type="caution">
    <text evidence="5">The sequence shown here is derived from an EMBL/GenBank/DDBJ whole genome shotgun (WGS) entry which is preliminary data.</text>
</comment>
<dbReference type="InterPro" id="IPR012334">
    <property type="entry name" value="Pectin_lyas_fold"/>
</dbReference>
<evidence type="ECO:0000259" key="3">
    <source>
        <dbReference type="Pfam" id="PF05426"/>
    </source>
</evidence>
<sequence length="688" mass="75926">MEKFHRLIIPLLISGIVACSSSKIFAQSFIHPGIDQTSRDLAFMKKMVVAGKQPWKGAFDRLKNVADTGFVVKAHTHVLRGPYGKPNIGGDDLLKGADMAYNYALMWYITNDKNYAVKAINILNAWSQVLWDFDYNDAKLLAAWTGHLLCNAAEILRYTNSAWERRDINSFSNMLMTVYYPLMRFYYPQANGNWDGAIIHSIMAIAVFTDNHKMFNNAIDHFLHAPVNGSIFKYIYPSGQCQESMRDQGHVQLGLGEFAGAARIAFTQGVDLFSLANNRIALGYEYTAGFLLGKETQCYGIISQRAKTLRDDYEYVYRHYTSQGVDMPNTKMAADSVRDKAIRSVLTAFRASLTEPVKKTTSPQKSHIGYVAGAGAGNSVTVPGNAVIVRKGQSIQDALNTASATSHWIMIKAGIHILPATLKIPSGITISGEGLSTILFLDPSPGQRDAMVNAENDLHDVTIQNLVIEGSNKTDPGSDPNSSRSYRGGYNRGGIIFRALSEGQMKNIKLINITVQNCTYNGVFISGGENITIDGCNFNENGGNAVPGPKLQHNLLLTHCTDVHIKDSRLDTSPYGSGITIDHNHDVSITNCEIARNGYYGILVSESKNVLVKNNLIEANDRSGVMVEFLHSGCERVKINNNRIQFNNGYGVETYATRNFEIDNNIYSGNGNNVSQQKIGSEKFIIME</sequence>
<dbReference type="SUPFAM" id="SSF48230">
    <property type="entry name" value="Chondroitin AC/alginate lyase"/>
    <property type="match status" value="1"/>
</dbReference>
<dbReference type="AlphaFoldDB" id="A0A5J5IKY4"/>
<dbReference type="SMART" id="SM00710">
    <property type="entry name" value="PbH1"/>
    <property type="match status" value="7"/>
</dbReference>
<feature type="domain" description="Right handed beta helix" evidence="4">
    <location>
        <begin position="507"/>
        <end position="665"/>
    </location>
</feature>
<dbReference type="GO" id="GO:0042597">
    <property type="term" value="C:periplasmic space"/>
    <property type="evidence" value="ECO:0007669"/>
    <property type="project" value="InterPro"/>
</dbReference>